<protein>
    <recommendedName>
        <fullName evidence="2">FAS1 domain-containing protein</fullName>
    </recommendedName>
</protein>
<evidence type="ECO:0000259" key="2">
    <source>
        <dbReference type="PROSITE" id="PS50213"/>
    </source>
</evidence>
<dbReference type="InterPro" id="IPR036378">
    <property type="entry name" value="FAS1_dom_sf"/>
</dbReference>
<organism evidence="3 4">
    <name type="scientific">Hebeloma cylindrosporum</name>
    <dbReference type="NCBI Taxonomy" id="76867"/>
    <lineage>
        <taxon>Eukaryota</taxon>
        <taxon>Fungi</taxon>
        <taxon>Dikarya</taxon>
        <taxon>Basidiomycota</taxon>
        <taxon>Agaricomycotina</taxon>
        <taxon>Agaricomycetes</taxon>
        <taxon>Agaricomycetidae</taxon>
        <taxon>Agaricales</taxon>
        <taxon>Agaricineae</taxon>
        <taxon>Hymenogastraceae</taxon>
        <taxon>Hebeloma</taxon>
    </lineage>
</organism>
<accession>A0A0C3CY14</accession>
<dbReference type="GO" id="GO:0005615">
    <property type="term" value="C:extracellular space"/>
    <property type="evidence" value="ECO:0007669"/>
    <property type="project" value="TreeGrafter"/>
</dbReference>
<feature type="signal peptide" evidence="1">
    <location>
        <begin position="1"/>
        <end position="17"/>
    </location>
</feature>
<dbReference type="OrthoDB" id="7700931at2759"/>
<feature type="domain" description="FAS1" evidence="2">
    <location>
        <begin position="73"/>
        <end position="232"/>
    </location>
</feature>
<dbReference type="EMBL" id="KN831768">
    <property type="protein sequence ID" value="KIM49039.1"/>
    <property type="molecule type" value="Genomic_DNA"/>
</dbReference>
<dbReference type="PANTHER" id="PTHR10900:SF122">
    <property type="entry name" value="FAS1 DOMAIN-CONTAINING PROTEIN"/>
    <property type="match status" value="1"/>
</dbReference>
<keyword evidence="4" id="KW-1185">Reference proteome</keyword>
<feature type="domain" description="FAS1" evidence="2">
    <location>
        <begin position="236"/>
        <end position="413"/>
    </location>
</feature>
<dbReference type="InterPro" id="IPR000782">
    <property type="entry name" value="FAS1_domain"/>
</dbReference>
<dbReference type="GO" id="GO:0000329">
    <property type="term" value="C:fungal-type vacuole membrane"/>
    <property type="evidence" value="ECO:0007669"/>
    <property type="project" value="TreeGrafter"/>
</dbReference>
<dbReference type="SUPFAM" id="SSF82153">
    <property type="entry name" value="FAS1 domain"/>
    <property type="match status" value="2"/>
</dbReference>
<sequence>MHFKSLWLSLGIPLGSCLVFAPGQDHQVSSNVRFDSQEAQQTLDVAAFHGGSKAHTGTVYGIISNDPRFVFRWSKIQLIEGFVFRFSLITKALNFVEDVASFLNDSSSVVTFFAPSDRALRRSDHEMLDEIRLSHSDIPDHERRKKILKTILRSILNYHIIPATAYDVAGLGRNTTYPTGLKISGTYGGQPLRLRVSQNAIPPSTHINIVSSIVRPNIEATNGIIHEVDHPLLPPLSVFQELYMTPHFFSILTSALQRSNLTKKLDIRYVRDRGLEGTPLVTIFAPTNRAFERPPQKLKMFLFSPWGEGVLAKLLQYHVVPEAVIHSSDHPEDARPNHPGHVEPIASHNLTLRTLLVNHTIHAYIVQNRITFPFPGPKKPSIIDTRIFVNRHLVLVPDIVGFNGAIHVIDKLLDPRKAHHCPGHHQWHRHGPGSDHHPQNWEDWESWLPQWAEQG</sequence>
<dbReference type="HOGENOM" id="CLU_026509_0_0_1"/>
<reference evidence="4" key="2">
    <citation type="submission" date="2015-01" db="EMBL/GenBank/DDBJ databases">
        <title>Evolutionary Origins and Diversification of the Mycorrhizal Mutualists.</title>
        <authorList>
            <consortium name="DOE Joint Genome Institute"/>
            <consortium name="Mycorrhizal Genomics Consortium"/>
            <person name="Kohler A."/>
            <person name="Kuo A."/>
            <person name="Nagy L.G."/>
            <person name="Floudas D."/>
            <person name="Copeland A."/>
            <person name="Barry K.W."/>
            <person name="Cichocki N."/>
            <person name="Veneault-Fourrey C."/>
            <person name="LaButti K."/>
            <person name="Lindquist E.A."/>
            <person name="Lipzen A."/>
            <person name="Lundell T."/>
            <person name="Morin E."/>
            <person name="Murat C."/>
            <person name="Riley R."/>
            <person name="Ohm R."/>
            <person name="Sun H."/>
            <person name="Tunlid A."/>
            <person name="Henrissat B."/>
            <person name="Grigoriev I.V."/>
            <person name="Hibbett D.S."/>
            <person name="Martin F."/>
        </authorList>
    </citation>
    <scope>NUCLEOTIDE SEQUENCE [LARGE SCALE GENOMIC DNA]</scope>
    <source>
        <strain evidence="4">h7</strain>
    </source>
</reference>
<proteinExistence type="predicted"/>
<dbReference type="SMART" id="SM00554">
    <property type="entry name" value="FAS1"/>
    <property type="match status" value="2"/>
</dbReference>
<dbReference type="Proteomes" id="UP000053424">
    <property type="component" value="Unassembled WGS sequence"/>
</dbReference>
<dbReference type="PROSITE" id="PS50213">
    <property type="entry name" value="FAS1"/>
    <property type="match status" value="2"/>
</dbReference>
<dbReference type="GO" id="GO:0016236">
    <property type="term" value="P:macroautophagy"/>
    <property type="evidence" value="ECO:0007669"/>
    <property type="project" value="TreeGrafter"/>
</dbReference>
<dbReference type="Pfam" id="PF02469">
    <property type="entry name" value="Fasciclin"/>
    <property type="match status" value="2"/>
</dbReference>
<dbReference type="PANTHER" id="PTHR10900">
    <property type="entry name" value="PERIOSTIN-RELATED"/>
    <property type="match status" value="1"/>
</dbReference>
<reference evidence="3 4" key="1">
    <citation type="submission" date="2014-04" db="EMBL/GenBank/DDBJ databases">
        <authorList>
            <consortium name="DOE Joint Genome Institute"/>
            <person name="Kuo A."/>
            <person name="Gay G."/>
            <person name="Dore J."/>
            <person name="Kohler A."/>
            <person name="Nagy L.G."/>
            <person name="Floudas D."/>
            <person name="Copeland A."/>
            <person name="Barry K.W."/>
            <person name="Cichocki N."/>
            <person name="Veneault-Fourrey C."/>
            <person name="LaButti K."/>
            <person name="Lindquist E.A."/>
            <person name="Lipzen A."/>
            <person name="Lundell T."/>
            <person name="Morin E."/>
            <person name="Murat C."/>
            <person name="Sun H."/>
            <person name="Tunlid A."/>
            <person name="Henrissat B."/>
            <person name="Grigoriev I.V."/>
            <person name="Hibbett D.S."/>
            <person name="Martin F."/>
            <person name="Nordberg H.P."/>
            <person name="Cantor M.N."/>
            <person name="Hua S.X."/>
        </authorList>
    </citation>
    <scope>NUCLEOTIDE SEQUENCE [LARGE SCALE GENOMIC DNA]</scope>
    <source>
        <strain evidence="4">h7</strain>
    </source>
</reference>
<keyword evidence="1" id="KW-0732">Signal</keyword>
<feature type="chain" id="PRO_5002163105" description="FAS1 domain-containing protein" evidence="1">
    <location>
        <begin position="18"/>
        <end position="455"/>
    </location>
</feature>
<evidence type="ECO:0000313" key="4">
    <source>
        <dbReference type="Proteomes" id="UP000053424"/>
    </source>
</evidence>
<evidence type="ECO:0000256" key="1">
    <source>
        <dbReference type="SAM" id="SignalP"/>
    </source>
</evidence>
<name>A0A0C3CY14_HEBCY</name>
<dbReference type="InterPro" id="IPR050904">
    <property type="entry name" value="Adhesion/Biosynth-related"/>
</dbReference>
<evidence type="ECO:0000313" key="3">
    <source>
        <dbReference type="EMBL" id="KIM49039.1"/>
    </source>
</evidence>
<dbReference type="AlphaFoldDB" id="A0A0C3CY14"/>
<dbReference type="Gene3D" id="2.30.180.10">
    <property type="entry name" value="FAS1 domain"/>
    <property type="match status" value="2"/>
</dbReference>
<dbReference type="STRING" id="686832.A0A0C3CY14"/>
<gene>
    <name evidence="3" type="ORF">M413DRAFT_59534</name>
</gene>